<proteinExistence type="predicted"/>
<evidence type="ECO:0000313" key="6">
    <source>
        <dbReference type="EMBL" id="MXR22266.1"/>
    </source>
</evidence>
<keyword evidence="3" id="KW-0472">Membrane</keyword>
<feature type="compositionally biased region" description="Low complexity" evidence="2">
    <location>
        <begin position="138"/>
        <end position="157"/>
    </location>
</feature>
<feature type="compositionally biased region" description="Polar residues" evidence="2">
    <location>
        <begin position="158"/>
        <end position="181"/>
    </location>
</feature>
<dbReference type="NCBIfam" id="TIGR04126">
    <property type="entry name" value="PGF_CTERM"/>
    <property type="match status" value="1"/>
</dbReference>
<organism evidence="6 7">
    <name type="scientific">Halobacterium bonnevillei</name>
    <dbReference type="NCBI Taxonomy" id="2692200"/>
    <lineage>
        <taxon>Archaea</taxon>
        <taxon>Methanobacteriati</taxon>
        <taxon>Methanobacteriota</taxon>
        <taxon>Stenosarchaea group</taxon>
        <taxon>Halobacteria</taxon>
        <taxon>Halobacteriales</taxon>
        <taxon>Halobacteriaceae</taxon>
        <taxon>Halobacterium</taxon>
    </lineage>
</organism>
<dbReference type="EMBL" id="WUUU01000231">
    <property type="protein sequence ID" value="MXR22266.1"/>
    <property type="molecule type" value="Genomic_DNA"/>
</dbReference>
<accession>A0A6B0SP64</accession>
<evidence type="ECO:0000256" key="3">
    <source>
        <dbReference type="SAM" id="Phobius"/>
    </source>
</evidence>
<dbReference type="Proteomes" id="UP000471521">
    <property type="component" value="Unassembled WGS sequence"/>
</dbReference>
<dbReference type="AlphaFoldDB" id="A0A6B0SP64"/>
<evidence type="ECO:0000259" key="4">
    <source>
        <dbReference type="Pfam" id="PF18204"/>
    </source>
</evidence>
<gene>
    <name evidence="6" type="ORF">GRX66_17325</name>
</gene>
<feature type="region of interest" description="Disordered" evidence="2">
    <location>
        <begin position="138"/>
        <end position="186"/>
    </location>
</feature>
<dbReference type="Pfam" id="PF18204">
    <property type="entry name" value="PGF-CTERM"/>
    <property type="match status" value="1"/>
</dbReference>
<name>A0A6B0SP64_9EURY</name>
<comment type="caution">
    <text evidence="6">The sequence shown here is derived from an EMBL/GenBank/DDBJ whole genome shotgun (WGS) entry which is preliminary data.</text>
</comment>
<protein>
    <submittedName>
        <fullName evidence="6">PGF-CTERM sorting domain-containing protein</fullName>
    </submittedName>
</protein>
<keyword evidence="7" id="KW-1185">Reference proteome</keyword>
<keyword evidence="3" id="KW-0812">Transmembrane</keyword>
<feature type="domain" description="PGF-CTERM archaeal protein-sorting signal" evidence="4">
    <location>
        <begin position="183"/>
        <end position="204"/>
    </location>
</feature>
<evidence type="ECO:0000313" key="7">
    <source>
        <dbReference type="Proteomes" id="UP000471521"/>
    </source>
</evidence>
<feature type="transmembrane region" description="Helical" evidence="3">
    <location>
        <begin position="184"/>
        <end position="202"/>
    </location>
</feature>
<evidence type="ECO:0000259" key="5">
    <source>
        <dbReference type="Pfam" id="PF25162"/>
    </source>
</evidence>
<sequence length="204" mass="20310">MLAIIAVVALASIGGSAATAGAAFQNSPYETTQDGTAVIAVDTNDSESVRLQVGSKSSGYVLNATLVDNDDDGAVAVEFHVPNAGTDTPTVAAVGQDSVEDVSEYELHDPPLASGAYRLTVSGDGDQVSDVSRLTVNEASESATTDEAATTAQQTTEGPSTTASQRSTTVAATTEDSSNGDSPGFGVGVAVAAILGAALAAARR</sequence>
<feature type="domain" description="DUF7827" evidence="5">
    <location>
        <begin position="17"/>
        <end position="105"/>
    </location>
</feature>
<reference evidence="6 7" key="1">
    <citation type="submission" date="2019-12" db="EMBL/GenBank/DDBJ databases">
        <title>Isolation and characterization of three novel carbon monoxide-oxidizing members of Halobacteria from salione crusts and soils.</title>
        <authorList>
            <person name="Myers M.R."/>
            <person name="King G.M."/>
        </authorList>
    </citation>
    <scope>NUCLEOTIDE SEQUENCE [LARGE SCALE GENOMIC DNA]</scope>
    <source>
        <strain evidence="6 7">PCN9</strain>
    </source>
</reference>
<dbReference type="GO" id="GO:0030115">
    <property type="term" value="C:S-layer"/>
    <property type="evidence" value="ECO:0007669"/>
    <property type="project" value="UniProtKB-SubCell"/>
</dbReference>
<dbReference type="Pfam" id="PF25162">
    <property type="entry name" value="DUF7827"/>
    <property type="match status" value="1"/>
</dbReference>
<dbReference type="InterPro" id="IPR057149">
    <property type="entry name" value="DUF7827"/>
</dbReference>
<keyword evidence="3" id="KW-1133">Transmembrane helix</keyword>
<evidence type="ECO:0000256" key="2">
    <source>
        <dbReference type="SAM" id="MobiDB-lite"/>
    </source>
</evidence>
<dbReference type="InterPro" id="IPR026371">
    <property type="entry name" value="PGF_CTERM"/>
</dbReference>
<evidence type="ECO:0000256" key="1">
    <source>
        <dbReference type="ARBA" id="ARBA00022729"/>
    </source>
</evidence>
<dbReference type="GO" id="GO:0005886">
    <property type="term" value="C:plasma membrane"/>
    <property type="evidence" value="ECO:0007669"/>
    <property type="project" value="UniProtKB-SubCell"/>
</dbReference>
<dbReference type="RefSeq" id="WP_159527630.1">
    <property type="nucleotide sequence ID" value="NZ_WUUU01000231.1"/>
</dbReference>
<keyword evidence="1" id="KW-0732">Signal</keyword>